<dbReference type="InterPro" id="IPR013324">
    <property type="entry name" value="RNA_pol_sigma_r3/r4-like"/>
</dbReference>
<gene>
    <name evidence="7" type="ORF">ACFS7Y_10260</name>
</gene>
<dbReference type="InterPro" id="IPR007627">
    <property type="entry name" value="RNA_pol_sigma70_r2"/>
</dbReference>
<dbReference type="InterPro" id="IPR014284">
    <property type="entry name" value="RNA_pol_sigma-70_dom"/>
</dbReference>
<reference evidence="8" key="1">
    <citation type="journal article" date="2019" name="Int. J. Syst. Evol. Microbiol.">
        <title>The Global Catalogue of Microorganisms (GCM) 10K type strain sequencing project: providing services to taxonomists for standard genome sequencing and annotation.</title>
        <authorList>
            <consortium name="The Broad Institute Genomics Platform"/>
            <consortium name="The Broad Institute Genome Sequencing Center for Infectious Disease"/>
            <person name="Wu L."/>
            <person name="Ma J."/>
        </authorList>
    </citation>
    <scope>NUCLEOTIDE SEQUENCE [LARGE SCALE GENOMIC DNA]</scope>
    <source>
        <strain evidence="8">KCTC 22814</strain>
    </source>
</reference>
<dbReference type="SUPFAM" id="SSF88659">
    <property type="entry name" value="Sigma3 and sigma4 domains of RNA polymerase sigma factors"/>
    <property type="match status" value="1"/>
</dbReference>
<feature type="domain" description="RNA polymerase sigma factor 70 region 4 type 2" evidence="6">
    <location>
        <begin position="124"/>
        <end position="169"/>
    </location>
</feature>
<proteinExistence type="inferred from homology"/>
<dbReference type="InterPro" id="IPR013325">
    <property type="entry name" value="RNA_pol_sigma_r2"/>
</dbReference>
<protein>
    <submittedName>
        <fullName evidence="7">RNA polymerase sigma factor</fullName>
    </submittedName>
</protein>
<evidence type="ECO:0000256" key="4">
    <source>
        <dbReference type="ARBA" id="ARBA00023163"/>
    </source>
</evidence>
<dbReference type="InterPro" id="IPR039425">
    <property type="entry name" value="RNA_pol_sigma-70-like"/>
</dbReference>
<name>A0ABW6BGN7_9SPHI</name>
<dbReference type="PANTHER" id="PTHR43133:SF46">
    <property type="entry name" value="RNA POLYMERASE SIGMA-70 FACTOR ECF SUBFAMILY"/>
    <property type="match status" value="1"/>
</dbReference>
<evidence type="ECO:0000259" key="6">
    <source>
        <dbReference type="Pfam" id="PF08281"/>
    </source>
</evidence>
<accession>A0ABW6BGN7</accession>
<dbReference type="SUPFAM" id="SSF88946">
    <property type="entry name" value="Sigma2 domain of RNA polymerase sigma factors"/>
    <property type="match status" value="1"/>
</dbReference>
<dbReference type="NCBIfam" id="TIGR02937">
    <property type="entry name" value="sigma70-ECF"/>
    <property type="match status" value="1"/>
</dbReference>
<dbReference type="InterPro" id="IPR013249">
    <property type="entry name" value="RNA_pol_sigma70_r4_t2"/>
</dbReference>
<evidence type="ECO:0000313" key="8">
    <source>
        <dbReference type="Proteomes" id="UP001597525"/>
    </source>
</evidence>
<evidence type="ECO:0000256" key="3">
    <source>
        <dbReference type="ARBA" id="ARBA00023082"/>
    </source>
</evidence>
<evidence type="ECO:0000256" key="1">
    <source>
        <dbReference type="ARBA" id="ARBA00010641"/>
    </source>
</evidence>
<feature type="domain" description="RNA polymerase sigma-70 region 2" evidence="5">
    <location>
        <begin position="25"/>
        <end position="90"/>
    </location>
</feature>
<keyword evidence="4" id="KW-0804">Transcription</keyword>
<dbReference type="Pfam" id="PF08281">
    <property type="entry name" value="Sigma70_r4_2"/>
    <property type="match status" value="1"/>
</dbReference>
<dbReference type="Gene3D" id="1.10.1740.10">
    <property type="match status" value="1"/>
</dbReference>
<dbReference type="Gene3D" id="1.10.10.10">
    <property type="entry name" value="Winged helix-like DNA-binding domain superfamily/Winged helix DNA-binding domain"/>
    <property type="match status" value="1"/>
</dbReference>
<evidence type="ECO:0000259" key="5">
    <source>
        <dbReference type="Pfam" id="PF04542"/>
    </source>
</evidence>
<dbReference type="InterPro" id="IPR036388">
    <property type="entry name" value="WH-like_DNA-bd_sf"/>
</dbReference>
<sequence>MAQNVNEKEDIHQLIRGDKKAFDRLYQQYHKAVHANILKLIKDSGIAEDILQDVFLSLWQNRFKFDGKESVGGWLFVVSYNRSLNMLRSKLKESIEYVDSYPAEPVASNDAMETEANHLLQLTLLEEAVDNLPARKKEVFKLCRYEGRSKADVAELLGISQQSVADYLKQSNVAIREYVNQRYPRYAAHTLGMLLYFLT</sequence>
<keyword evidence="3" id="KW-0731">Sigma factor</keyword>
<keyword evidence="2" id="KW-0805">Transcription regulation</keyword>
<evidence type="ECO:0000256" key="2">
    <source>
        <dbReference type="ARBA" id="ARBA00023015"/>
    </source>
</evidence>
<dbReference type="EMBL" id="JBHUPB010000007">
    <property type="protein sequence ID" value="MFD2967773.1"/>
    <property type="molecule type" value="Genomic_DNA"/>
</dbReference>
<keyword evidence="8" id="KW-1185">Reference proteome</keyword>
<dbReference type="PANTHER" id="PTHR43133">
    <property type="entry name" value="RNA POLYMERASE ECF-TYPE SIGMA FACTO"/>
    <property type="match status" value="1"/>
</dbReference>
<evidence type="ECO:0000313" key="7">
    <source>
        <dbReference type="EMBL" id="MFD2967773.1"/>
    </source>
</evidence>
<comment type="caution">
    <text evidence="7">The sequence shown here is derived from an EMBL/GenBank/DDBJ whole genome shotgun (WGS) entry which is preliminary data.</text>
</comment>
<dbReference type="RefSeq" id="WP_320183049.1">
    <property type="nucleotide sequence ID" value="NZ_CP138332.1"/>
</dbReference>
<comment type="similarity">
    <text evidence="1">Belongs to the sigma-70 factor family. ECF subfamily.</text>
</comment>
<dbReference type="Pfam" id="PF04542">
    <property type="entry name" value="Sigma70_r2"/>
    <property type="match status" value="1"/>
</dbReference>
<dbReference type="Proteomes" id="UP001597525">
    <property type="component" value="Unassembled WGS sequence"/>
</dbReference>
<organism evidence="7 8">
    <name type="scientific">Sphingobacterium bambusae</name>
    <dbReference type="NCBI Taxonomy" id="662858"/>
    <lineage>
        <taxon>Bacteria</taxon>
        <taxon>Pseudomonadati</taxon>
        <taxon>Bacteroidota</taxon>
        <taxon>Sphingobacteriia</taxon>
        <taxon>Sphingobacteriales</taxon>
        <taxon>Sphingobacteriaceae</taxon>
        <taxon>Sphingobacterium</taxon>
    </lineage>
</organism>